<name>A0AAV4WHD7_CAEEX</name>
<gene>
    <name evidence="1" type="ORF">CEXT_474001</name>
</gene>
<organism evidence="1 2">
    <name type="scientific">Caerostris extrusa</name>
    <name type="common">Bark spider</name>
    <name type="synonym">Caerostris bankana</name>
    <dbReference type="NCBI Taxonomy" id="172846"/>
    <lineage>
        <taxon>Eukaryota</taxon>
        <taxon>Metazoa</taxon>
        <taxon>Ecdysozoa</taxon>
        <taxon>Arthropoda</taxon>
        <taxon>Chelicerata</taxon>
        <taxon>Arachnida</taxon>
        <taxon>Araneae</taxon>
        <taxon>Araneomorphae</taxon>
        <taxon>Entelegynae</taxon>
        <taxon>Araneoidea</taxon>
        <taxon>Araneidae</taxon>
        <taxon>Caerostris</taxon>
    </lineage>
</organism>
<evidence type="ECO:0000313" key="1">
    <source>
        <dbReference type="EMBL" id="GIY81214.1"/>
    </source>
</evidence>
<accession>A0AAV4WHD7</accession>
<dbReference type="Proteomes" id="UP001054945">
    <property type="component" value="Unassembled WGS sequence"/>
</dbReference>
<dbReference type="AlphaFoldDB" id="A0AAV4WHD7"/>
<keyword evidence="2" id="KW-1185">Reference proteome</keyword>
<protein>
    <submittedName>
        <fullName evidence="1">Uncharacterized protein</fullName>
    </submittedName>
</protein>
<dbReference type="EMBL" id="BPLR01016098">
    <property type="protein sequence ID" value="GIY81214.1"/>
    <property type="molecule type" value="Genomic_DNA"/>
</dbReference>
<evidence type="ECO:0000313" key="2">
    <source>
        <dbReference type="Proteomes" id="UP001054945"/>
    </source>
</evidence>
<reference evidence="1 2" key="1">
    <citation type="submission" date="2021-06" db="EMBL/GenBank/DDBJ databases">
        <title>Caerostris extrusa draft genome.</title>
        <authorList>
            <person name="Kono N."/>
            <person name="Arakawa K."/>
        </authorList>
    </citation>
    <scope>NUCLEOTIDE SEQUENCE [LARGE SCALE GENOMIC DNA]</scope>
</reference>
<proteinExistence type="predicted"/>
<comment type="caution">
    <text evidence="1">The sequence shown here is derived from an EMBL/GenBank/DDBJ whole genome shotgun (WGS) entry which is preliminary data.</text>
</comment>
<sequence length="78" mass="9117">MGRFFSRSEIVTLNQVISFTIRIGQFDSDLWIGILSALDSKDNLKFQIRHYIQVTVLKLNRIVAEKEGILILPFEEQY</sequence>